<dbReference type="PANTHER" id="PTHR24567">
    <property type="entry name" value="CRP FAMILY TRANSCRIPTIONAL REGULATORY PROTEIN"/>
    <property type="match status" value="1"/>
</dbReference>
<dbReference type="GO" id="GO:0005829">
    <property type="term" value="C:cytosol"/>
    <property type="evidence" value="ECO:0007669"/>
    <property type="project" value="TreeGrafter"/>
</dbReference>
<protein>
    <submittedName>
        <fullName evidence="2">Protein kinase</fullName>
    </submittedName>
</protein>
<dbReference type="InterPro" id="IPR018490">
    <property type="entry name" value="cNMP-bd_dom_sf"/>
</dbReference>
<dbReference type="GO" id="GO:0016301">
    <property type="term" value="F:kinase activity"/>
    <property type="evidence" value="ECO:0007669"/>
    <property type="project" value="UniProtKB-KW"/>
</dbReference>
<dbReference type="InterPro" id="IPR050397">
    <property type="entry name" value="Env_Response_Regulators"/>
</dbReference>
<keyword evidence="2" id="KW-0418">Kinase</keyword>
<dbReference type="Proteomes" id="UP000244335">
    <property type="component" value="Unassembled WGS sequence"/>
</dbReference>
<dbReference type="InterPro" id="IPR014710">
    <property type="entry name" value="RmlC-like_jellyroll"/>
</dbReference>
<dbReference type="PANTHER" id="PTHR24567:SF68">
    <property type="entry name" value="DNA-BINDING TRANSCRIPTIONAL DUAL REGULATOR CRP"/>
    <property type="match status" value="1"/>
</dbReference>
<feature type="domain" description="Cyclic nucleotide-binding" evidence="1">
    <location>
        <begin position="15"/>
        <end position="118"/>
    </location>
</feature>
<dbReference type="SUPFAM" id="SSF51206">
    <property type="entry name" value="cAMP-binding domain-like"/>
    <property type="match status" value="1"/>
</dbReference>
<dbReference type="Gene3D" id="2.60.120.10">
    <property type="entry name" value="Jelly Rolls"/>
    <property type="match status" value="1"/>
</dbReference>
<evidence type="ECO:0000259" key="1">
    <source>
        <dbReference type="PROSITE" id="PS50042"/>
    </source>
</evidence>
<dbReference type="Pfam" id="PF00027">
    <property type="entry name" value="cNMP_binding"/>
    <property type="match status" value="1"/>
</dbReference>
<sequence length="151" mass="17045">MALNDDIKLFAQVPLFQGFSEDQLRLIAFGAERRRIAAGHMLFRQYSPAECAFVICNGRFDLWTEERDSKREVKATVGGGCLLSELALFTLCERKFTAVAREDSEVIRITRILFHRMIEEFPDVAAVVSERIRGNIAALATSAAAMQNRFL</sequence>
<organism evidence="2 3">
    <name type="scientific">Rhizobium rhizogenes</name>
    <name type="common">Agrobacterium rhizogenes</name>
    <dbReference type="NCBI Taxonomy" id="359"/>
    <lineage>
        <taxon>Bacteria</taxon>
        <taxon>Pseudomonadati</taxon>
        <taxon>Pseudomonadota</taxon>
        <taxon>Alphaproteobacteria</taxon>
        <taxon>Hyphomicrobiales</taxon>
        <taxon>Rhizobiaceae</taxon>
        <taxon>Rhizobium/Agrobacterium group</taxon>
        <taxon>Rhizobium</taxon>
    </lineage>
</organism>
<comment type="caution">
    <text evidence="2">The sequence shown here is derived from an EMBL/GenBank/DDBJ whole genome shotgun (WGS) entry which is preliminary data.</text>
</comment>
<dbReference type="GO" id="GO:0003700">
    <property type="term" value="F:DNA-binding transcription factor activity"/>
    <property type="evidence" value="ECO:0007669"/>
    <property type="project" value="TreeGrafter"/>
</dbReference>
<gene>
    <name evidence="2" type="ORF">DC430_14280</name>
</gene>
<reference evidence="2 3" key="1">
    <citation type="submission" date="2018-04" db="EMBL/GenBank/DDBJ databases">
        <authorList>
            <person name="Hagen T."/>
        </authorList>
    </citation>
    <scope>NUCLEOTIDE SEQUENCE [LARGE SCALE GENOMIC DNA]</scope>
    <source>
        <strain evidence="2 3">TPD7009</strain>
    </source>
</reference>
<proteinExistence type="predicted"/>
<dbReference type="EMBL" id="QDFR01000004">
    <property type="protein sequence ID" value="PVE53312.1"/>
    <property type="molecule type" value="Genomic_DNA"/>
</dbReference>
<dbReference type="PROSITE" id="PS50042">
    <property type="entry name" value="CNMP_BINDING_3"/>
    <property type="match status" value="1"/>
</dbReference>
<dbReference type="SMART" id="SM00100">
    <property type="entry name" value="cNMP"/>
    <property type="match status" value="1"/>
</dbReference>
<name>A0AA92H8V2_RHIRH</name>
<evidence type="ECO:0000313" key="2">
    <source>
        <dbReference type="EMBL" id="PVE53312.1"/>
    </source>
</evidence>
<accession>A0AA92H8V2</accession>
<dbReference type="CDD" id="cd00038">
    <property type="entry name" value="CAP_ED"/>
    <property type="match status" value="1"/>
</dbReference>
<dbReference type="InterPro" id="IPR000595">
    <property type="entry name" value="cNMP-bd_dom"/>
</dbReference>
<dbReference type="AlphaFoldDB" id="A0AA92H8V2"/>
<keyword evidence="2" id="KW-0808">Transferase</keyword>
<dbReference type="RefSeq" id="WP_112954473.1">
    <property type="nucleotide sequence ID" value="NZ_QDFR01000004.1"/>
</dbReference>
<evidence type="ECO:0000313" key="3">
    <source>
        <dbReference type="Proteomes" id="UP000244335"/>
    </source>
</evidence>